<dbReference type="Proteomes" id="UP000539642">
    <property type="component" value="Unassembled WGS sequence"/>
</dbReference>
<protein>
    <submittedName>
        <fullName evidence="1">Uncharacterized protein</fullName>
    </submittedName>
</protein>
<proteinExistence type="predicted"/>
<dbReference type="RefSeq" id="WP_183349608.1">
    <property type="nucleotide sequence ID" value="NZ_JACHEO010000005.1"/>
</dbReference>
<reference evidence="1 2" key="1">
    <citation type="submission" date="2020-08" db="EMBL/GenBank/DDBJ databases">
        <title>Genomic Encyclopedia of Type Strains, Phase IV (KMG-IV): sequencing the most valuable type-strain genomes for metagenomic binning, comparative biology and taxonomic classification.</title>
        <authorList>
            <person name="Goeker M."/>
        </authorList>
    </citation>
    <scope>NUCLEOTIDE SEQUENCE [LARGE SCALE GENOMIC DNA]</scope>
    <source>
        <strain evidence="1 2">DSM 28570</strain>
    </source>
</reference>
<comment type="caution">
    <text evidence="1">The sequence shown here is derived from an EMBL/GenBank/DDBJ whole genome shotgun (WGS) entry which is preliminary data.</text>
</comment>
<gene>
    <name evidence="1" type="ORF">HNQ81_001380</name>
</gene>
<dbReference type="AlphaFoldDB" id="A0A840V1R8"/>
<dbReference type="EMBL" id="JACHEO010000005">
    <property type="protein sequence ID" value="MBB5347659.1"/>
    <property type="molecule type" value="Genomic_DNA"/>
</dbReference>
<accession>A0A840V1R8</accession>
<organism evidence="1 2">
    <name type="scientific">Desulfoprunum benzoelyticum</name>
    <dbReference type="NCBI Taxonomy" id="1506996"/>
    <lineage>
        <taxon>Bacteria</taxon>
        <taxon>Pseudomonadati</taxon>
        <taxon>Thermodesulfobacteriota</taxon>
        <taxon>Desulfobulbia</taxon>
        <taxon>Desulfobulbales</taxon>
        <taxon>Desulfobulbaceae</taxon>
        <taxon>Desulfoprunum</taxon>
    </lineage>
</organism>
<evidence type="ECO:0000313" key="1">
    <source>
        <dbReference type="EMBL" id="MBB5347659.1"/>
    </source>
</evidence>
<evidence type="ECO:0000313" key="2">
    <source>
        <dbReference type="Proteomes" id="UP000539642"/>
    </source>
</evidence>
<name>A0A840V1R8_9BACT</name>
<sequence>MAKAHISSTRATDKTIRAIDRKREQERRKMFHQAKDNAEPLAAKLVQRLLDREIIETSSIQRIRENLEEQLKQLGYIDEFELQMKVAPIRTIAQDPNIVSLYITQYIVEDLINHPDIQDVFGDDLDIYLAVDSVFRVLRSS</sequence>
<keyword evidence="2" id="KW-1185">Reference proteome</keyword>